<gene>
    <name evidence="1" type="ORF">ACOLOM_LOCUS436</name>
</gene>
<proteinExistence type="predicted"/>
<dbReference type="EMBL" id="CAJVPT010000446">
    <property type="protein sequence ID" value="CAG8444650.1"/>
    <property type="molecule type" value="Genomic_DNA"/>
</dbReference>
<feature type="non-terminal residue" evidence="1">
    <location>
        <position position="1"/>
    </location>
</feature>
<keyword evidence="2" id="KW-1185">Reference proteome</keyword>
<accession>A0ACA9K048</accession>
<sequence length="531" mass="56854">SQSTPATQIIPSNISNKSASISATTTILNNTITKSSGSASTSALGTNSGATSTTSSTPLPTPTNNPNDNVIVAYWAYWRRGFLAENNLPWTEITHLNFAFALVDETFALNFSSENQLILGAMVSYAHANNVNISIAIGGWTGSQYFSTLASSSSSRAKFINSTVSFVNQFKLDGVDIDWEYPGRKGMACNAISPNDTNNFLALITELRAALGNDKLLTLAVRGETFDGPDRPISDVSAFAKLVDWVNVMAYDVSVDDGSGAEWTKLTGPNAPFDVPGTTTNQVSFKNAVSNWLNAGMPASKMVMGIEFLGRAQKALAPMSSSQYVPRDPVVPQGDQSDQLWADPCPNSKPAYSGIWSWYGLREQGILTCTLNTTDEGWVRNFDNTTQTPWLYNQGTGIYISYDDPQSIYMKIVYIRQQGLRGVMVWDLTEDNGHELLDVVQVIRKESLGGAPSNDCSGGNVSGNNVGGNASGKDGGGLALSVGAIAAITLGLAAFFSLLSFVVQWLKIRASETVNLHDDGGAMDMDEKDGG</sequence>
<organism evidence="1 2">
    <name type="scientific">Acaulospora colombiana</name>
    <dbReference type="NCBI Taxonomy" id="27376"/>
    <lineage>
        <taxon>Eukaryota</taxon>
        <taxon>Fungi</taxon>
        <taxon>Fungi incertae sedis</taxon>
        <taxon>Mucoromycota</taxon>
        <taxon>Glomeromycotina</taxon>
        <taxon>Glomeromycetes</taxon>
        <taxon>Diversisporales</taxon>
        <taxon>Acaulosporaceae</taxon>
        <taxon>Acaulospora</taxon>
    </lineage>
</organism>
<evidence type="ECO:0000313" key="1">
    <source>
        <dbReference type="EMBL" id="CAG8444650.1"/>
    </source>
</evidence>
<reference evidence="1" key="1">
    <citation type="submission" date="2021-06" db="EMBL/GenBank/DDBJ databases">
        <authorList>
            <person name="Kallberg Y."/>
            <person name="Tangrot J."/>
            <person name="Rosling A."/>
        </authorList>
    </citation>
    <scope>NUCLEOTIDE SEQUENCE</scope>
    <source>
        <strain evidence="1">CL356</strain>
    </source>
</reference>
<dbReference type="Proteomes" id="UP000789525">
    <property type="component" value="Unassembled WGS sequence"/>
</dbReference>
<comment type="caution">
    <text evidence="1">The sequence shown here is derived from an EMBL/GenBank/DDBJ whole genome shotgun (WGS) entry which is preliminary data.</text>
</comment>
<evidence type="ECO:0000313" key="2">
    <source>
        <dbReference type="Proteomes" id="UP000789525"/>
    </source>
</evidence>
<protein>
    <submittedName>
        <fullName evidence="1">4163_t:CDS:1</fullName>
    </submittedName>
</protein>
<name>A0ACA9K048_9GLOM</name>